<dbReference type="GO" id="GO:0008234">
    <property type="term" value="F:cysteine-type peptidase activity"/>
    <property type="evidence" value="ECO:0007669"/>
    <property type="project" value="UniProtKB-KW"/>
</dbReference>
<dbReference type="RefSeq" id="XP_002551571.1">
    <property type="nucleotide sequence ID" value="XM_002551525.1"/>
</dbReference>
<dbReference type="Pfam" id="PF02902">
    <property type="entry name" value="Peptidase_C48"/>
    <property type="match status" value="1"/>
</dbReference>
<dbReference type="Gene3D" id="3.30.310.130">
    <property type="entry name" value="Ubiquitin-related"/>
    <property type="match status" value="1"/>
</dbReference>
<keyword evidence="8" id="KW-1185">Reference proteome</keyword>
<dbReference type="KEGG" id="lth:KLTH0A02618g"/>
<sequence length="586" mass="67006">MPNLETKTGSKRKRTENYFAPTHSHIATFSFVNGPTVFSPRRRTAPFHSCTTEYTTEGPLRMSARLNGPENQTPGIVQDIKGAFFYASRAFKGLIGSTGDSNTQKDLQGSRPVAESTEQSGRSLKRNALQTSSAPCKRPRSSPGVDARLSVPTQKELPGKKSDDLTQKLDNCITPEKNGSFAFATKKDPFGWDSSEISLSPAPAHQVPYGSSFYRRKASRAQKPEDSRSLTIRKPSEELSYLRMIFNGEYRAPALIEEQRDTQLKLREQEREGLKSTFKNSVASLTERFKAVLAENLGKRESPDDLIIIKERRLPEHENPLKHRTGFQKLRFDTSVLTFEEEFKSYKRLIEERRRIQTEVREKRQKKRELVPKLTNEDVVYVKKALSRTDNGVLMNKNNIEIKVYDFKTLAPKRWLNDIIVEFFMKHVEITTEHCVAFNSFFYTTLSQRGYQGVRRWMKKKKVQVEKLSKIFVPINLNQSHWALGFINIDKKTISYIDSLSSGPSTMGHAILKVLQEYLLEESSGKIGRDFELIHEQCPQQPNGFDCGIYVCVNALYLSKELPLSYNHDDANRMRPYIGHLILSGD</sequence>
<dbReference type="PROSITE" id="PS50600">
    <property type="entry name" value="ULP_PROTEASE"/>
    <property type="match status" value="1"/>
</dbReference>
<evidence type="ECO:0000256" key="2">
    <source>
        <dbReference type="ARBA" id="ARBA00022670"/>
    </source>
</evidence>
<dbReference type="AlphaFoldDB" id="C5DBH2"/>
<dbReference type="InParanoid" id="C5DBH2"/>
<name>C5DBH2_LACTC</name>
<feature type="region of interest" description="Disordered" evidence="5">
    <location>
        <begin position="96"/>
        <end position="166"/>
    </location>
</feature>
<evidence type="ECO:0000256" key="5">
    <source>
        <dbReference type="SAM" id="MobiDB-lite"/>
    </source>
</evidence>
<evidence type="ECO:0000256" key="3">
    <source>
        <dbReference type="ARBA" id="ARBA00022801"/>
    </source>
</evidence>
<dbReference type="OrthoDB" id="1939479at2759"/>
<dbReference type="InterPro" id="IPR003653">
    <property type="entry name" value="Peptidase_C48_C"/>
</dbReference>
<dbReference type="GO" id="GO:0019783">
    <property type="term" value="F:ubiquitin-like protein peptidase activity"/>
    <property type="evidence" value="ECO:0007669"/>
    <property type="project" value="UniProtKB-ARBA"/>
</dbReference>
<evidence type="ECO:0000259" key="6">
    <source>
        <dbReference type="PROSITE" id="PS50600"/>
    </source>
</evidence>
<reference evidence="7 8" key="1">
    <citation type="journal article" date="2009" name="Genome Res.">
        <title>Comparative genomics of protoploid Saccharomycetaceae.</title>
        <authorList>
            <consortium name="The Genolevures Consortium"/>
            <person name="Souciet J.-L."/>
            <person name="Dujon B."/>
            <person name="Gaillardin C."/>
            <person name="Johnston M."/>
            <person name="Baret P.V."/>
            <person name="Cliften P."/>
            <person name="Sherman D.J."/>
            <person name="Weissenbach J."/>
            <person name="Westhof E."/>
            <person name="Wincker P."/>
            <person name="Jubin C."/>
            <person name="Poulain J."/>
            <person name="Barbe V."/>
            <person name="Segurens B."/>
            <person name="Artiguenave F."/>
            <person name="Anthouard V."/>
            <person name="Vacherie B."/>
            <person name="Val M.-E."/>
            <person name="Fulton R.S."/>
            <person name="Minx P."/>
            <person name="Wilson R."/>
            <person name="Durrens P."/>
            <person name="Jean G."/>
            <person name="Marck C."/>
            <person name="Martin T."/>
            <person name="Nikolski M."/>
            <person name="Rolland T."/>
            <person name="Seret M.-L."/>
            <person name="Casaregola S."/>
            <person name="Despons L."/>
            <person name="Fairhead C."/>
            <person name="Fischer G."/>
            <person name="Lafontaine I."/>
            <person name="Leh V."/>
            <person name="Lemaire M."/>
            <person name="de Montigny J."/>
            <person name="Neuveglise C."/>
            <person name="Thierry A."/>
            <person name="Blanc-Lenfle I."/>
            <person name="Bleykasten C."/>
            <person name="Diffels J."/>
            <person name="Fritsch E."/>
            <person name="Frangeul L."/>
            <person name="Goeffon A."/>
            <person name="Jauniaux N."/>
            <person name="Kachouri-Lafond R."/>
            <person name="Payen C."/>
            <person name="Potier S."/>
            <person name="Pribylova L."/>
            <person name="Ozanne C."/>
            <person name="Richard G.-F."/>
            <person name="Sacerdot C."/>
            <person name="Straub M.-L."/>
            <person name="Talla E."/>
        </authorList>
    </citation>
    <scope>NUCLEOTIDE SEQUENCE [LARGE SCALE GENOMIC DNA]</scope>
    <source>
        <strain evidence="8">ATCC 56472 / CBS 6340 / NRRL Y-8284</strain>
    </source>
</reference>
<evidence type="ECO:0000313" key="8">
    <source>
        <dbReference type="Proteomes" id="UP000002036"/>
    </source>
</evidence>
<evidence type="ECO:0000256" key="1">
    <source>
        <dbReference type="ARBA" id="ARBA00005234"/>
    </source>
</evidence>
<dbReference type="GeneID" id="8290370"/>
<protein>
    <submittedName>
        <fullName evidence="7">KLTH0A02618p</fullName>
    </submittedName>
</protein>
<gene>
    <name evidence="7" type="ordered locus">KLTH0A02618g</name>
</gene>
<keyword evidence="4" id="KW-0788">Thiol protease</keyword>
<dbReference type="SUPFAM" id="SSF54001">
    <property type="entry name" value="Cysteine proteinases"/>
    <property type="match status" value="1"/>
</dbReference>
<feature type="compositionally biased region" description="Polar residues" evidence="5">
    <location>
        <begin position="98"/>
        <end position="107"/>
    </location>
</feature>
<dbReference type="GO" id="GO:0016926">
    <property type="term" value="P:protein desumoylation"/>
    <property type="evidence" value="ECO:0007669"/>
    <property type="project" value="UniProtKB-ARBA"/>
</dbReference>
<evidence type="ECO:0000313" key="7">
    <source>
        <dbReference type="EMBL" id="CAR21129.1"/>
    </source>
</evidence>
<dbReference type="GO" id="GO:0006508">
    <property type="term" value="P:proteolysis"/>
    <property type="evidence" value="ECO:0007669"/>
    <property type="project" value="UniProtKB-KW"/>
</dbReference>
<keyword evidence="2" id="KW-0645">Protease</keyword>
<dbReference type="InterPro" id="IPR038765">
    <property type="entry name" value="Papain-like_cys_pep_sf"/>
</dbReference>
<dbReference type="Gene3D" id="1.10.418.20">
    <property type="match status" value="1"/>
</dbReference>
<dbReference type="FunCoup" id="C5DBH2">
    <property type="interactions" value="1388"/>
</dbReference>
<dbReference type="PANTHER" id="PTHR46915:SF2">
    <property type="entry name" value="UBIQUITIN-LIKE PROTEASE 4"/>
    <property type="match status" value="1"/>
</dbReference>
<dbReference type="eggNOG" id="KOG0778">
    <property type="taxonomic scope" value="Eukaryota"/>
</dbReference>
<keyword evidence="3" id="KW-0378">Hydrolase</keyword>
<comment type="similarity">
    <text evidence="1">Belongs to the peptidase C48 family.</text>
</comment>
<dbReference type="HOGENOM" id="CLU_021050_0_0_1"/>
<feature type="compositionally biased region" description="Polar residues" evidence="5">
    <location>
        <begin position="116"/>
        <end position="134"/>
    </location>
</feature>
<dbReference type="FunFam" id="3.30.310.130:FF:000008">
    <property type="entry name" value="Ubiquitin-like-specific protease 1"/>
    <property type="match status" value="1"/>
</dbReference>
<dbReference type="PANTHER" id="PTHR46915">
    <property type="entry name" value="UBIQUITIN-LIKE PROTEASE 4-RELATED"/>
    <property type="match status" value="1"/>
</dbReference>
<dbReference type="STRING" id="559295.C5DBH2"/>
<dbReference type="Proteomes" id="UP000002036">
    <property type="component" value="Chromosome A"/>
</dbReference>
<feature type="domain" description="Ubiquitin-like protease family profile" evidence="6">
    <location>
        <begin position="400"/>
        <end position="558"/>
    </location>
</feature>
<proteinExistence type="inferred from homology"/>
<dbReference type="OMA" id="CGIYVCM"/>
<feature type="compositionally biased region" description="Basic and acidic residues" evidence="5">
    <location>
        <begin position="157"/>
        <end position="166"/>
    </location>
</feature>
<accession>C5DBH2</accession>
<evidence type="ECO:0000256" key="4">
    <source>
        <dbReference type="ARBA" id="ARBA00022807"/>
    </source>
</evidence>
<dbReference type="EMBL" id="CU928165">
    <property type="protein sequence ID" value="CAR21129.1"/>
    <property type="molecule type" value="Genomic_DNA"/>
</dbReference>
<dbReference type="MEROPS" id="C48.001"/>
<organism evidence="7 8">
    <name type="scientific">Lachancea thermotolerans (strain ATCC 56472 / CBS 6340 / NRRL Y-8284)</name>
    <name type="common">Yeast</name>
    <name type="synonym">Kluyveromyces thermotolerans</name>
    <dbReference type="NCBI Taxonomy" id="559295"/>
    <lineage>
        <taxon>Eukaryota</taxon>
        <taxon>Fungi</taxon>
        <taxon>Dikarya</taxon>
        <taxon>Ascomycota</taxon>
        <taxon>Saccharomycotina</taxon>
        <taxon>Saccharomycetes</taxon>
        <taxon>Saccharomycetales</taxon>
        <taxon>Saccharomycetaceae</taxon>
        <taxon>Lachancea</taxon>
    </lineage>
</organism>